<dbReference type="PRINTS" id="PR00723">
    <property type="entry name" value="SUBTILISIN"/>
</dbReference>
<dbReference type="PROSITE" id="PS00138">
    <property type="entry name" value="SUBTILASE_SER"/>
    <property type="match status" value="1"/>
</dbReference>
<dbReference type="GO" id="GO:0006508">
    <property type="term" value="P:proteolysis"/>
    <property type="evidence" value="ECO:0007669"/>
    <property type="project" value="UniProtKB-KW"/>
</dbReference>
<dbReference type="Proteomes" id="UP000799428">
    <property type="component" value="Unassembled WGS sequence"/>
</dbReference>
<dbReference type="OrthoDB" id="206201at2759"/>
<protein>
    <submittedName>
        <fullName evidence="8">Subtilisin-like protein</fullName>
    </submittedName>
</protein>
<keyword evidence="9" id="KW-1185">Reference proteome</keyword>
<gene>
    <name evidence="8" type="ORF">K504DRAFT_539464</name>
</gene>
<evidence type="ECO:0000313" key="9">
    <source>
        <dbReference type="Proteomes" id="UP000799428"/>
    </source>
</evidence>
<dbReference type="InterPro" id="IPR000209">
    <property type="entry name" value="Peptidase_S8/S53_dom"/>
</dbReference>
<keyword evidence="3 5" id="KW-0378">Hydrolase</keyword>
<dbReference type="EMBL" id="MU005793">
    <property type="protein sequence ID" value="KAF2702780.1"/>
    <property type="molecule type" value="Genomic_DNA"/>
</dbReference>
<evidence type="ECO:0000256" key="5">
    <source>
        <dbReference type="PROSITE-ProRule" id="PRU01240"/>
    </source>
</evidence>
<feature type="active site" description="Charge relay system" evidence="5">
    <location>
        <position position="312"/>
    </location>
</feature>
<feature type="compositionally biased region" description="Low complexity" evidence="6">
    <location>
        <begin position="164"/>
        <end position="174"/>
    </location>
</feature>
<keyword evidence="2 5" id="KW-0645">Protease</keyword>
<dbReference type="InterPro" id="IPR023828">
    <property type="entry name" value="Peptidase_S8_Ser-AS"/>
</dbReference>
<reference evidence="8" key="1">
    <citation type="journal article" date="2020" name="Stud. Mycol.">
        <title>101 Dothideomycetes genomes: a test case for predicting lifestyles and emergence of pathogens.</title>
        <authorList>
            <person name="Haridas S."/>
            <person name="Albert R."/>
            <person name="Binder M."/>
            <person name="Bloem J."/>
            <person name="Labutti K."/>
            <person name="Salamov A."/>
            <person name="Andreopoulos B."/>
            <person name="Baker S."/>
            <person name="Barry K."/>
            <person name="Bills G."/>
            <person name="Bluhm B."/>
            <person name="Cannon C."/>
            <person name="Castanera R."/>
            <person name="Culley D."/>
            <person name="Daum C."/>
            <person name="Ezra D."/>
            <person name="Gonzalez J."/>
            <person name="Henrissat B."/>
            <person name="Kuo A."/>
            <person name="Liang C."/>
            <person name="Lipzen A."/>
            <person name="Lutzoni F."/>
            <person name="Magnuson J."/>
            <person name="Mondo S."/>
            <person name="Nolan M."/>
            <person name="Ohm R."/>
            <person name="Pangilinan J."/>
            <person name="Park H.-J."/>
            <person name="Ramirez L."/>
            <person name="Alfaro M."/>
            <person name="Sun H."/>
            <person name="Tritt A."/>
            <person name="Yoshinaga Y."/>
            <person name="Zwiers L.-H."/>
            <person name="Turgeon B."/>
            <person name="Goodwin S."/>
            <person name="Spatafora J."/>
            <person name="Crous P."/>
            <person name="Grigoriev I."/>
        </authorList>
    </citation>
    <scope>NUCLEOTIDE SEQUENCE</scope>
    <source>
        <strain evidence="8">CBS 279.74</strain>
    </source>
</reference>
<evidence type="ECO:0000256" key="3">
    <source>
        <dbReference type="ARBA" id="ARBA00022801"/>
    </source>
</evidence>
<sequence length="612" mass="67993">MAEERPTLAFQTNQSQYVNEVEKIKRRFREATTELRRKHEIRGFYLAHQAIQAAEQCFGIGLEENLLLQSMISGEYLNAGLQHEASELDLKIERSLEGLHDAECRTALQNTLFLRRNKYERLITGIDPSQSINSAHSATNRDGLQQPSHSAPEDRQLRHDTLRRNTTNTSSTLDLMDDWRSPRSDSHLSRPRSLSPVTKSEVAQTTQRSRSRPTTATREAILPWYGASSGSEPDLVIIDSKAKAASIRRNGYDWTQTKVQSSQFASNNLDTYEGKADEWFNCLSHKTHNFIRGPDDRFQSEAYERVRVAVLDTGFSNKNLSERTLTQSFSGKISKFYSFIAGEKHGDGDIDGGGHGTDVLFQLSRVCPNAKLYSYRVARRDNGKLVADKVAVLAALEQAVKDKVDIVNMSFWWPYDDEDVERALHTAQDAGILLFASVSNSGAIWDRNIFYPASSSCVIAVDAADGLGDPAPFNSSTSSGDIKARFTAPGMGVLGIIHPRRSGTSFASPIAAGIAALVLEFARQTPLAGDNASIFLQKREGMELILKKMQVQKTPDPFLFLKPWGLLVDHSGRAGGSGGPGSRRYYVASDVVEELRRKYGYDRGIGDNFINT</sequence>
<feature type="compositionally biased region" description="Low complexity" evidence="6">
    <location>
        <begin position="203"/>
        <end position="218"/>
    </location>
</feature>
<evidence type="ECO:0000256" key="1">
    <source>
        <dbReference type="ARBA" id="ARBA00011073"/>
    </source>
</evidence>
<dbReference type="InterPro" id="IPR015500">
    <property type="entry name" value="Peptidase_S8_subtilisin-rel"/>
</dbReference>
<accession>A0A6G1JQK3</accession>
<dbReference type="PROSITE" id="PS51892">
    <property type="entry name" value="SUBTILASE"/>
    <property type="match status" value="1"/>
</dbReference>
<dbReference type="Gene3D" id="3.40.50.200">
    <property type="entry name" value="Peptidase S8/S53 domain"/>
    <property type="match status" value="1"/>
</dbReference>
<keyword evidence="4 5" id="KW-0720">Serine protease</keyword>
<dbReference type="InterPro" id="IPR036852">
    <property type="entry name" value="Peptidase_S8/S53_dom_sf"/>
</dbReference>
<evidence type="ECO:0000256" key="6">
    <source>
        <dbReference type="SAM" id="MobiDB-lite"/>
    </source>
</evidence>
<feature type="compositionally biased region" description="Basic and acidic residues" evidence="6">
    <location>
        <begin position="151"/>
        <end position="163"/>
    </location>
</feature>
<feature type="compositionally biased region" description="Polar residues" evidence="6">
    <location>
        <begin position="129"/>
        <end position="149"/>
    </location>
</feature>
<feature type="domain" description="Peptidase S8/S53" evidence="7">
    <location>
        <begin position="306"/>
        <end position="522"/>
    </location>
</feature>
<organism evidence="8 9">
    <name type="scientific">Pleomassaria siparia CBS 279.74</name>
    <dbReference type="NCBI Taxonomy" id="1314801"/>
    <lineage>
        <taxon>Eukaryota</taxon>
        <taxon>Fungi</taxon>
        <taxon>Dikarya</taxon>
        <taxon>Ascomycota</taxon>
        <taxon>Pezizomycotina</taxon>
        <taxon>Dothideomycetes</taxon>
        <taxon>Pleosporomycetidae</taxon>
        <taxon>Pleosporales</taxon>
        <taxon>Pleomassariaceae</taxon>
        <taxon>Pleomassaria</taxon>
    </lineage>
</organism>
<comment type="similarity">
    <text evidence="1 5">Belongs to the peptidase S8 family.</text>
</comment>
<name>A0A6G1JQK3_9PLEO</name>
<feature type="compositionally biased region" description="Basic and acidic residues" evidence="6">
    <location>
        <begin position="177"/>
        <end position="188"/>
    </location>
</feature>
<dbReference type="PANTHER" id="PTHR43806:SF11">
    <property type="entry name" value="CEREVISIN-RELATED"/>
    <property type="match status" value="1"/>
</dbReference>
<feature type="region of interest" description="Disordered" evidence="6">
    <location>
        <begin position="129"/>
        <end position="219"/>
    </location>
</feature>
<feature type="active site" description="Charge relay system" evidence="5">
    <location>
        <position position="505"/>
    </location>
</feature>
<evidence type="ECO:0000256" key="2">
    <source>
        <dbReference type="ARBA" id="ARBA00022670"/>
    </source>
</evidence>
<evidence type="ECO:0000259" key="7">
    <source>
        <dbReference type="Pfam" id="PF00082"/>
    </source>
</evidence>
<dbReference type="PANTHER" id="PTHR43806">
    <property type="entry name" value="PEPTIDASE S8"/>
    <property type="match status" value="1"/>
</dbReference>
<dbReference type="SUPFAM" id="SSF52743">
    <property type="entry name" value="Subtilisin-like"/>
    <property type="match status" value="1"/>
</dbReference>
<evidence type="ECO:0000313" key="8">
    <source>
        <dbReference type="EMBL" id="KAF2702780.1"/>
    </source>
</evidence>
<dbReference type="AlphaFoldDB" id="A0A6G1JQK3"/>
<evidence type="ECO:0000256" key="4">
    <source>
        <dbReference type="ARBA" id="ARBA00022825"/>
    </source>
</evidence>
<dbReference type="GO" id="GO:0004252">
    <property type="term" value="F:serine-type endopeptidase activity"/>
    <property type="evidence" value="ECO:0007669"/>
    <property type="project" value="UniProtKB-UniRule"/>
</dbReference>
<feature type="active site" description="Charge relay system" evidence="5">
    <location>
        <position position="355"/>
    </location>
</feature>
<dbReference type="InterPro" id="IPR050131">
    <property type="entry name" value="Peptidase_S8_subtilisin-like"/>
</dbReference>
<proteinExistence type="inferred from homology"/>
<dbReference type="Pfam" id="PF00082">
    <property type="entry name" value="Peptidase_S8"/>
    <property type="match status" value="1"/>
</dbReference>
<dbReference type="CDD" id="cd00306">
    <property type="entry name" value="Peptidases_S8_S53"/>
    <property type="match status" value="1"/>
</dbReference>